<comment type="caution">
    <text evidence="1">The sequence shown here is derived from an EMBL/GenBank/DDBJ whole genome shotgun (WGS) entry which is preliminary data.</text>
</comment>
<keyword evidence="2" id="KW-1185">Reference proteome</keyword>
<sequence>MSTQAGVLAGPGGLGSWRVCFSPVHALAPGPCPGGLQTIGGLRGLLNWQIAETVSGYRWTSEKVSVCL</sequence>
<reference evidence="1 2" key="1">
    <citation type="submission" date="2021-07" db="EMBL/GenBank/DDBJ databases">
        <authorList>
            <person name="Palmer J.M."/>
        </authorList>
    </citation>
    <scope>NUCLEOTIDE SEQUENCE [LARGE SCALE GENOMIC DNA]</scope>
    <source>
        <strain evidence="1 2">AT_MEX2019</strain>
        <tissue evidence="1">Muscle</tissue>
    </source>
</reference>
<organism evidence="1 2">
    <name type="scientific">Ataeniobius toweri</name>
    <dbReference type="NCBI Taxonomy" id="208326"/>
    <lineage>
        <taxon>Eukaryota</taxon>
        <taxon>Metazoa</taxon>
        <taxon>Chordata</taxon>
        <taxon>Craniata</taxon>
        <taxon>Vertebrata</taxon>
        <taxon>Euteleostomi</taxon>
        <taxon>Actinopterygii</taxon>
        <taxon>Neopterygii</taxon>
        <taxon>Teleostei</taxon>
        <taxon>Neoteleostei</taxon>
        <taxon>Acanthomorphata</taxon>
        <taxon>Ovalentaria</taxon>
        <taxon>Atherinomorphae</taxon>
        <taxon>Cyprinodontiformes</taxon>
        <taxon>Goodeidae</taxon>
        <taxon>Ataeniobius</taxon>
    </lineage>
</organism>
<protein>
    <submittedName>
        <fullName evidence="1">Uncharacterized protein</fullName>
    </submittedName>
</protein>
<gene>
    <name evidence="1" type="ORF">ATANTOWER_032041</name>
</gene>
<evidence type="ECO:0000313" key="2">
    <source>
        <dbReference type="Proteomes" id="UP001345963"/>
    </source>
</evidence>
<proteinExistence type="predicted"/>
<name>A0ABU7AC36_9TELE</name>
<evidence type="ECO:0000313" key="1">
    <source>
        <dbReference type="EMBL" id="MED6235706.1"/>
    </source>
</evidence>
<dbReference type="Proteomes" id="UP001345963">
    <property type="component" value="Unassembled WGS sequence"/>
</dbReference>
<accession>A0ABU7AC36</accession>
<dbReference type="EMBL" id="JAHUTI010010761">
    <property type="protein sequence ID" value="MED6235706.1"/>
    <property type="molecule type" value="Genomic_DNA"/>
</dbReference>